<keyword evidence="13" id="KW-0969">Cilium</keyword>
<dbReference type="NCBIfam" id="TIGR01103">
    <property type="entry name" value="fliP"/>
    <property type="match status" value="1"/>
</dbReference>
<keyword evidence="8 12" id="KW-1133">Transmembrane helix</keyword>
<evidence type="ECO:0000256" key="7">
    <source>
        <dbReference type="ARBA" id="ARBA00022927"/>
    </source>
</evidence>
<dbReference type="InterPro" id="IPR005838">
    <property type="entry name" value="T3SS_IM_P"/>
</dbReference>
<organism evidence="13 14">
    <name type="scientific">Clostridium omnivorum</name>
    <dbReference type="NCBI Taxonomy" id="1604902"/>
    <lineage>
        <taxon>Bacteria</taxon>
        <taxon>Bacillati</taxon>
        <taxon>Bacillota</taxon>
        <taxon>Clostridia</taxon>
        <taxon>Eubacteriales</taxon>
        <taxon>Clostridiaceae</taxon>
        <taxon>Clostridium</taxon>
    </lineage>
</organism>
<reference evidence="13 14" key="1">
    <citation type="journal article" date="2024" name="Int. J. Syst. Evol. Microbiol.">
        <title>Clostridium omnivorum sp. nov., isolated from anoxic soil under the treatment of reductive soil disinfestation.</title>
        <authorList>
            <person name="Ueki A."/>
            <person name="Tonouchi A."/>
            <person name="Kaku N."/>
            <person name="Honma S."/>
            <person name="Ueki K."/>
        </authorList>
    </citation>
    <scope>NUCLEOTIDE SEQUENCE [LARGE SCALE GENOMIC DNA]</scope>
    <source>
        <strain evidence="13 14">E14</strain>
    </source>
</reference>
<evidence type="ECO:0000256" key="9">
    <source>
        <dbReference type="ARBA" id="ARBA00023136"/>
    </source>
</evidence>
<dbReference type="PRINTS" id="PR01302">
    <property type="entry name" value="TYPE3IMPPROT"/>
</dbReference>
<proteinExistence type="inferred from homology"/>
<comment type="caution">
    <text evidence="13">The sequence shown here is derived from an EMBL/GenBank/DDBJ whole genome shotgun (WGS) entry which is preliminary data.</text>
</comment>
<keyword evidence="5 12" id="KW-0812">Transmembrane</keyword>
<evidence type="ECO:0000256" key="2">
    <source>
        <dbReference type="ARBA" id="ARBA00021714"/>
    </source>
</evidence>
<keyword evidence="9 12" id="KW-0472">Membrane</keyword>
<feature type="transmembrane region" description="Helical" evidence="12">
    <location>
        <begin position="107"/>
        <end position="126"/>
    </location>
</feature>
<keyword evidence="4 12" id="KW-1003">Cell membrane</keyword>
<dbReference type="Proteomes" id="UP001208567">
    <property type="component" value="Unassembled WGS sequence"/>
</dbReference>
<accession>A0ABQ5NB87</accession>
<evidence type="ECO:0000256" key="6">
    <source>
        <dbReference type="ARBA" id="ARBA00022795"/>
    </source>
</evidence>
<keyword evidence="11 12" id="KW-1006">Bacterial flagellum protein export</keyword>
<keyword evidence="7 12" id="KW-0653">Protein transport</keyword>
<evidence type="ECO:0000256" key="10">
    <source>
        <dbReference type="ARBA" id="ARBA00023143"/>
    </source>
</evidence>
<dbReference type="PROSITE" id="PS01060">
    <property type="entry name" value="FLIP_1"/>
    <property type="match status" value="1"/>
</dbReference>
<keyword evidence="10" id="KW-0975">Bacterial flagellum</keyword>
<evidence type="ECO:0000256" key="12">
    <source>
        <dbReference type="RuleBase" id="RU362069"/>
    </source>
</evidence>
<protein>
    <recommendedName>
        <fullName evidence="2 12">Flagellar biosynthetic protein FliP</fullName>
    </recommendedName>
</protein>
<dbReference type="NCBIfam" id="NF009438">
    <property type="entry name" value="PRK12797.1"/>
    <property type="match status" value="1"/>
</dbReference>
<name>A0ABQ5NB87_9CLOT</name>
<dbReference type="PRINTS" id="PR00951">
    <property type="entry name" value="FLGBIOSNFLIP"/>
</dbReference>
<evidence type="ECO:0000313" key="13">
    <source>
        <dbReference type="EMBL" id="GLC32361.1"/>
    </source>
</evidence>
<feature type="transmembrane region" description="Helical" evidence="12">
    <location>
        <begin position="208"/>
        <end position="232"/>
    </location>
</feature>
<sequence>MKKLLEKRKITMNKKRVAISLLAFLVLFFIGTKVYAAPETIPIPRINISVDNANTPTEYVDNIKLLIMLTILTLLPSIIVMMTSFIRISVVFSFLRGALGTQQAPPNQVLVGLAIFLTIFIMAPTFNKINSTAITPYLNNTITQAQAIEEGAKPLREFMLKQTRQKDLKLFVEASKYNGTITKENVPLYIVIPAYVISELQTAFKIGFLLYIPFIIMDLVVSSILLSMGMMMLPPVMISLPFKLLLFVMVDGWNLLVKSLIMSFS</sequence>
<evidence type="ECO:0000256" key="3">
    <source>
        <dbReference type="ARBA" id="ARBA00022448"/>
    </source>
</evidence>
<keyword evidence="13" id="KW-0282">Flagellum</keyword>
<feature type="transmembrane region" description="Helical" evidence="12">
    <location>
        <begin position="244"/>
        <end position="264"/>
    </location>
</feature>
<comment type="subcellular location">
    <subcellularLocation>
        <location evidence="12">Cell membrane</location>
        <topology evidence="12">Multi-pass membrane protein</topology>
    </subcellularLocation>
    <subcellularLocation>
        <location evidence="12">Bacterial flagellum basal body</location>
    </subcellularLocation>
</comment>
<evidence type="ECO:0000256" key="8">
    <source>
        <dbReference type="ARBA" id="ARBA00022989"/>
    </source>
</evidence>
<evidence type="ECO:0000256" key="5">
    <source>
        <dbReference type="ARBA" id="ARBA00022692"/>
    </source>
</evidence>
<comment type="function">
    <text evidence="12">Plays a role in the flagellum-specific transport system.</text>
</comment>
<feature type="transmembrane region" description="Helical" evidence="12">
    <location>
        <begin position="65"/>
        <end position="95"/>
    </location>
</feature>
<dbReference type="PANTHER" id="PTHR30587">
    <property type="entry name" value="FLAGELLAR BIOSYNTHETIC PROTEIN FLIP"/>
    <property type="match status" value="1"/>
</dbReference>
<evidence type="ECO:0000256" key="11">
    <source>
        <dbReference type="ARBA" id="ARBA00023225"/>
    </source>
</evidence>
<keyword evidence="6 12" id="KW-1005">Bacterial flagellum biogenesis</keyword>
<dbReference type="PROSITE" id="PS01061">
    <property type="entry name" value="FLIP_2"/>
    <property type="match status" value="1"/>
</dbReference>
<keyword evidence="13" id="KW-0966">Cell projection</keyword>
<gene>
    <name evidence="12 13" type="primary">fliP</name>
    <name evidence="13" type="ORF">bsdE14_37710</name>
</gene>
<evidence type="ECO:0000313" key="14">
    <source>
        <dbReference type="Proteomes" id="UP001208567"/>
    </source>
</evidence>
<dbReference type="InterPro" id="IPR005837">
    <property type="entry name" value="FliP"/>
</dbReference>
<comment type="similarity">
    <text evidence="1 12">Belongs to the FliP/MopC/SpaP family.</text>
</comment>
<keyword evidence="14" id="KW-1185">Reference proteome</keyword>
<evidence type="ECO:0000256" key="1">
    <source>
        <dbReference type="ARBA" id="ARBA00006257"/>
    </source>
</evidence>
<keyword evidence="3 12" id="KW-0813">Transport</keyword>
<dbReference type="PANTHER" id="PTHR30587:SF0">
    <property type="entry name" value="FLAGELLAR BIOSYNTHETIC PROTEIN FLIP"/>
    <property type="match status" value="1"/>
</dbReference>
<dbReference type="Pfam" id="PF00813">
    <property type="entry name" value="FliP"/>
    <property type="match status" value="1"/>
</dbReference>
<dbReference type="EMBL" id="BRXR01000001">
    <property type="protein sequence ID" value="GLC32361.1"/>
    <property type="molecule type" value="Genomic_DNA"/>
</dbReference>
<evidence type="ECO:0000256" key="4">
    <source>
        <dbReference type="ARBA" id="ARBA00022475"/>
    </source>
</evidence>